<keyword evidence="1" id="KW-0677">Repeat</keyword>
<gene>
    <name evidence="4" type="ORF">SAMN05660472_00346</name>
</gene>
<feature type="region of interest" description="Disordered" evidence="2">
    <location>
        <begin position="204"/>
        <end position="224"/>
    </location>
</feature>
<dbReference type="PROSITE" id="PS51272">
    <property type="entry name" value="SLH"/>
    <property type="match status" value="3"/>
</dbReference>
<reference evidence="4 5" key="1">
    <citation type="submission" date="2016-10" db="EMBL/GenBank/DDBJ databases">
        <authorList>
            <person name="de Groot N.N."/>
        </authorList>
    </citation>
    <scope>NUCLEOTIDE SEQUENCE [LARGE SCALE GENOMIC DNA]</scope>
    <source>
        <strain evidence="4 5">DSM 18346</strain>
    </source>
</reference>
<keyword evidence="5" id="KW-1185">Reference proteome</keyword>
<feature type="domain" description="SLH" evidence="3">
    <location>
        <begin position="354"/>
        <end position="414"/>
    </location>
</feature>
<dbReference type="OrthoDB" id="174569at2"/>
<accession>A0A1G8XW08</accession>
<dbReference type="AlphaFoldDB" id="A0A1G8XW08"/>
<name>A0A1G8XW08_9FIRM</name>
<dbReference type="Pfam" id="PF00395">
    <property type="entry name" value="SLH"/>
    <property type="match status" value="3"/>
</dbReference>
<evidence type="ECO:0000259" key="3">
    <source>
        <dbReference type="PROSITE" id="PS51272"/>
    </source>
</evidence>
<feature type="compositionally biased region" description="Basic and acidic residues" evidence="2">
    <location>
        <begin position="209"/>
        <end position="222"/>
    </location>
</feature>
<dbReference type="PANTHER" id="PTHR43308:SF5">
    <property type="entry name" value="S-LAYER PROTEIN _ PEPTIDOGLYCAN ENDO-BETA-N-ACETYLGLUCOSAMINIDASE"/>
    <property type="match status" value="1"/>
</dbReference>
<feature type="domain" description="SLH" evidence="3">
    <location>
        <begin position="232"/>
        <end position="295"/>
    </location>
</feature>
<dbReference type="STRING" id="393762.SAMN05660472_00346"/>
<dbReference type="PANTHER" id="PTHR43308">
    <property type="entry name" value="OUTER MEMBRANE PROTEIN ALPHA-RELATED"/>
    <property type="match status" value="1"/>
</dbReference>
<evidence type="ECO:0000313" key="5">
    <source>
        <dbReference type="Proteomes" id="UP000198718"/>
    </source>
</evidence>
<dbReference type="InterPro" id="IPR001119">
    <property type="entry name" value="SLH_dom"/>
</dbReference>
<evidence type="ECO:0000256" key="1">
    <source>
        <dbReference type="ARBA" id="ARBA00022737"/>
    </source>
</evidence>
<protein>
    <submittedName>
        <fullName evidence="4">S-layer homology domain-containing protein</fullName>
    </submittedName>
</protein>
<proteinExistence type="predicted"/>
<feature type="domain" description="SLH" evidence="3">
    <location>
        <begin position="296"/>
        <end position="353"/>
    </location>
</feature>
<evidence type="ECO:0000313" key="4">
    <source>
        <dbReference type="EMBL" id="SDJ94769.1"/>
    </source>
</evidence>
<sequence length="414" mass="46665">MKNKKKLLGMTLKFLVLILLVGFFASDIIELTYSVVTQSTPDVTITINNNGTRLQEGSLFGDELWYPGKEKNGIIRIHNQYKSIKVSNLGIDVDLKHINKAYGWDEVYDSFIENMRLTITRGKLTAFDKNILKDKSLGELLAISSNESKNGLMLPVEDQFTIRKNDFVDLKYTLLMDKNSGNELQNLTADISFHINLHQNLINDGSGNDNDRDKKKPVIKEPGEDDEELLLIPNDLTPQGTPHWAHNCIVTLLRHGIISGYPDGSIRPDQPITRAESAVLIAKALKIEEENKIFSGYIDPLPKWARGYIIAVSERDIFAGYPMKRFKANRNISREEMVTVLIKGFEKELLADTELSFSDREDIGDWAIEYVKAGVGHQILSGYPDGSFSPKSPITRAEAFTIICKLLGLHDEHM</sequence>
<evidence type="ECO:0000256" key="2">
    <source>
        <dbReference type="SAM" id="MobiDB-lite"/>
    </source>
</evidence>
<dbReference type="InterPro" id="IPR051465">
    <property type="entry name" value="Cell_Envelope_Struct_Comp"/>
</dbReference>
<organism evidence="4 5">
    <name type="scientific">Natronincola ferrireducens</name>
    <dbReference type="NCBI Taxonomy" id="393762"/>
    <lineage>
        <taxon>Bacteria</taxon>
        <taxon>Bacillati</taxon>
        <taxon>Bacillota</taxon>
        <taxon>Clostridia</taxon>
        <taxon>Peptostreptococcales</taxon>
        <taxon>Natronincolaceae</taxon>
        <taxon>Natronincola</taxon>
    </lineage>
</organism>
<dbReference type="Proteomes" id="UP000198718">
    <property type="component" value="Unassembled WGS sequence"/>
</dbReference>
<dbReference type="EMBL" id="FNFP01000001">
    <property type="protein sequence ID" value="SDJ94769.1"/>
    <property type="molecule type" value="Genomic_DNA"/>
</dbReference>
<dbReference type="RefSeq" id="WP_090549427.1">
    <property type="nucleotide sequence ID" value="NZ_FNFP01000001.1"/>
</dbReference>